<dbReference type="InterPro" id="IPR011990">
    <property type="entry name" value="TPR-like_helical_dom_sf"/>
</dbReference>
<dbReference type="PANTHER" id="PTHR11228">
    <property type="entry name" value="RADICAL SAM DOMAIN PROTEIN"/>
    <property type="match status" value="1"/>
</dbReference>
<gene>
    <name evidence="11" type="ORF">SAMN04244559_01640</name>
</gene>
<evidence type="ECO:0000256" key="8">
    <source>
        <dbReference type="PROSITE-ProRule" id="PRU00339"/>
    </source>
</evidence>
<evidence type="ECO:0000256" key="2">
    <source>
        <dbReference type="ARBA" id="ARBA00022485"/>
    </source>
</evidence>
<keyword evidence="4" id="KW-0479">Metal-binding</keyword>
<dbReference type="AlphaFoldDB" id="A0A1H6HF28"/>
<name>A0A1H6HF28_MAGFU</name>
<keyword evidence="2" id="KW-0004">4Fe-4S</keyword>
<evidence type="ECO:0000259" key="9">
    <source>
        <dbReference type="Pfam" id="PF04055"/>
    </source>
</evidence>
<feature type="repeat" description="TPR" evidence="8">
    <location>
        <begin position="146"/>
        <end position="179"/>
    </location>
</feature>
<dbReference type="SMART" id="SM00028">
    <property type="entry name" value="TPR"/>
    <property type="match status" value="3"/>
</dbReference>
<dbReference type="PROSITE" id="PS50005">
    <property type="entry name" value="TPR"/>
    <property type="match status" value="2"/>
</dbReference>
<dbReference type="SUPFAM" id="SSF102114">
    <property type="entry name" value="Radical SAM enzymes"/>
    <property type="match status" value="1"/>
</dbReference>
<dbReference type="InterPro" id="IPR013785">
    <property type="entry name" value="Aldolase_TIM"/>
</dbReference>
<dbReference type="InterPro" id="IPR050377">
    <property type="entry name" value="Radical_SAM_PqqE_MftC-like"/>
</dbReference>
<sequence>MPQPPHPDPLAPLLSEALAHEQAGRFAEMEGCLRTALRTVPDHPGALFALARLGLRFGHHDDALTLAGRGLVRAPHSPELHHLRGVALANLGHPDEAIAAFEQALALAPEWADARLDLARLLFQAERYEALLERLERLDGPAPVHAEAHALRGRTLSVLGRQDEARTAFERAHAISPAHADIAADLAALHIEAGRAEPALELIEPLLAASDPPPPRPLYLHGIALGMLGRAAESEADIAKLRAMMLDGLARRGGLPTEVYVQLSRRCNLRCAMCGHGVWKENDGFMSEAVFARVLDRCDEAGIRRLTVLAAQGEPFLHPQVFDLLESAVVRGFAVSVVTNATPFTPERIARLARLGLESVQVSFAGWDAASYESVYVGAKFDRTVGTLTALNRALAPTPTRLMVKAVAPDNSPDYVGRTRAFLAGLGIAAITTVAPNNFAGTVETGRYWEASGLWSYRNLDRHRRTVCRLLMRAVGVYVDGTVTACGCYDANAALAIGDLMQDSLKDIRSGARFTAILDAFRSGDLSGVALCGKCDDAFG</sequence>
<dbReference type="Pfam" id="PF04055">
    <property type="entry name" value="Radical_SAM"/>
    <property type="match status" value="1"/>
</dbReference>
<dbReference type="SFLD" id="SFLDG01067">
    <property type="entry name" value="SPASM/twitch_domain_containing"/>
    <property type="match status" value="1"/>
</dbReference>
<organism evidence="11 12">
    <name type="scientific">Magnetospirillum fulvum</name>
    <name type="common">Rhodospirillum fulvum</name>
    <dbReference type="NCBI Taxonomy" id="1082"/>
    <lineage>
        <taxon>Bacteria</taxon>
        <taxon>Pseudomonadati</taxon>
        <taxon>Pseudomonadota</taxon>
        <taxon>Alphaproteobacteria</taxon>
        <taxon>Rhodospirillales</taxon>
        <taxon>Rhodospirillaceae</taxon>
        <taxon>Magnetospirillum</taxon>
    </lineage>
</organism>
<dbReference type="SUPFAM" id="SSF48452">
    <property type="entry name" value="TPR-like"/>
    <property type="match status" value="2"/>
</dbReference>
<dbReference type="PANTHER" id="PTHR11228:SF7">
    <property type="entry name" value="PQQA PEPTIDE CYCLASE"/>
    <property type="match status" value="1"/>
</dbReference>
<dbReference type="Proteomes" id="UP000182983">
    <property type="component" value="Unassembled WGS sequence"/>
</dbReference>
<evidence type="ECO:0000313" key="12">
    <source>
        <dbReference type="Proteomes" id="UP000182983"/>
    </source>
</evidence>
<dbReference type="Pfam" id="PF13432">
    <property type="entry name" value="TPR_16"/>
    <property type="match status" value="1"/>
</dbReference>
<dbReference type="SFLD" id="SFLDS00029">
    <property type="entry name" value="Radical_SAM"/>
    <property type="match status" value="1"/>
</dbReference>
<dbReference type="Pfam" id="PF13186">
    <property type="entry name" value="SPASM"/>
    <property type="match status" value="1"/>
</dbReference>
<dbReference type="PROSITE" id="PS01305">
    <property type="entry name" value="MOAA_NIFB_PQQE"/>
    <property type="match status" value="1"/>
</dbReference>
<evidence type="ECO:0000256" key="6">
    <source>
        <dbReference type="ARBA" id="ARBA00023004"/>
    </source>
</evidence>
<keyword evidence="12" id="KW-1185">Reference proteome</keyword>
<dbReference type="Pfam" id="PF14559">
    <property type="entry name" value="TPR_19"/>
    <property type="match status" value="2"/>
</dbReference>
<proteinExistence type="predicted"/>
<keyword evidence="8" id="KW-0802">TPR repeat</keyword>
<dbReference type="InterPro" id="IPR058240">
    <property type="entry name" value="rSAM_sf"/>
</dbReference>
<dbReference type="InterPro" id="IPR023885">
    <property type="entry name" value="4Fe4S-binding_SPASM_dom"/>
</dbReference>
<dbReference type="InterPro" id="IPR007197">
    <property type="entry name" value="rSAM"/>
</dbReference>
<keyword evidence="7" id="KW-0411">Iron-sulfur</keyword>
<protein>
    <submittedName>
        <fullName evidence="11">Tetratricopeptide repeat-containing protein</fullName>
    </submittedName>
</protein>
<dbReference type="RefSeq" id="WP_083386694.1">
    <property type="nucleotide sequence ID" value="NZ_FNWO01000005.1"/>
</dbReference>
<evidence type="ECO:0000256" key="7">
    <source>
        <dbReference type="ARBA" id="ARBA00023014"/>
    </source>
</evidence>
<dbReference type="EMBL" id="FNWO01000005">
    <property type="protein sequence ID" value="SEH34419.1"/>
    <property type="molecule type" value="Genomic_DNA"/>
</dbReference>
<evidence type="ECO:0000256" key="5">
    <source>
        <dbReference type="ARBA" id="ARBA00023002"/>
    </source>
</evidence>
<feature type="repeat" description="TPR" evidence="8">
    <location>
        <begin position="78"/>
        <end position="111"/>
    </location>
</feature>
<evidence type="ECO:0000313" key="11">
    <source>
        <dbReference type="EMBL" id="SEH34419.1"/>
    </source>
</evidence>
<dbReference type="InterPro" id="IPR000385">
    <property type="entry name" value="MoaA_NifB_PqqE_Fe-S-bd_CS"/>
</dbReference>
<feature type="domain" description="Radical SAM core" evidence="9">
    <location>
        <begin position="262"/>
        <end position="394"/>
    </location>
</feature>
<reference evidence="12" key="1">
    <citation type="submission" date="2016-10" db="EMBL/GenBank/DDBJ databases">
        <authorList>
            <person name="Varghese N."/>
            <person name="Submissions S."/>
        </authorList>
    </citation>
    <scope>NUCLEOTIDE SEQUENCE [LARGE SCALE GENOMIC DNA]</scope>
    <source>
        <strain evidence="12">DSM 13234</strain>
    </source>
</reference>
<dbReference type="Gene3D" id="3.20.20.70">
    <property type="entry name" value="Aldolase class I"/>
    <property type="match status" value="1"/>
</dbReference>
<evidence type="ECO:0000259" key="10">
    <source>
        <dbReference type="Pfam" id="PF13186"/>
    </source>
</evidence>
<dbReference type="OrthoDB" id="5288924at2"/>
<dbReference type="GO" id="GO:0051539">
    <property type="term" value="F:4 iron, 4 sulfur cluster binding"/>
    <property type="evidence" value="ECO:0007669"/>
    <property type="project" value="UniProtKB-KW"/>
</dbReference>
<feature type="domain" description="4Fe4S-binding SPASM" evidence="10">
    <location>
        <begin position="468"/>
        <end position="536"/>
    </location>
</feature>
<evidence type="ECO:0000256" key="4">
    <source>
        <dbReference type="ARBA" id="ARBA00022723"/>
    </source>
</evidence>
<keyword evidence="6" id="KW-0408">Iron</keyword>
<dbReference type="CDD" id="cd01335">
    <property type="entry name" value="Radical_SAM"/>
    <property type="match status" value="1"/>
</dbReference>
<keyword evidence="3" id="KW-0949">S-adenosyl-L-methionine</keyword>
<dbReference type="InterPro" id="IPR019734">
    <property type="entry name" value="TPR_rpt"/>
</dbReference>
<keyword evidence="5" id="KW-0560">Oxidoreductase</keyword>
<evidence type="ECO:0000256" key="1">
    <source>
        <dbReference type="ARBA" id="ARBA00001966"/>
    </source>
</evidence>
<accession>A0A1H6HF28</accession>
<comment type="cofactor">
    <cofactor evidence="1">
        <name>[4Fe-4S] cluster</name>
        <dbReference type="ChEBI" id="CHEBI:49883"/>
    </cofactor>
</comment>
<dbReference type="GO" id="GO:0016491">
    <property type="term" value="F:oxidoreductase activity"/>
    <property type="evidence" value="ECO:0007669"/>
    <property type="project" value="UniProtKB-KW"/>
</dbReference>
<dbReference type="GO" id="GO:0046872">
    <property type="term" value="F:metal ion binding"/>
    <property type="evidence" value="ECO:0007669"/>
    <property type="project" value="UniProtKB-KW"/>
</dbReference>
<evidence type="ECO:0000256" key="3">
    <source>
        <dbReference type="ARBA" id="ARBA00022691"/>
    </source>
</evidence>
<dbReference type="Gene3D" id="1.25.40.10">
    <property type="entry name" value="Tetratricopeptide repeat domain"/>
    <property type="match status" value="2"/>
</dbReference>